<dbReference type="InterPro" id="IPR024654">
    <property type="entry name" value="Calcineurin-like_PHP_lpxH"/>
</dbReference>
<dbReference type="EMBL" id="JPME01000014">
    <property type="protein sequence ID" value="KEZ89848.1"/>
    <property type="molecule type" value="Genomic_DNA"/>
</dbReference>
<dbReference type="OrthoDB" id="9800565at2"/>
<dbReference type="STRING" id="29354.IO98_11975"/>
<dbReference type="Gene3D" id="3.60.21.10">
    <property type="match status" value="1"/>
</dbReference>
<keyword evidence="5" id="KW-1185">Reference proteome</keyword>
<evidence type="ECO:0000256" key="2">
    <source>
        <dbReference type="RuleBase" id="RU362039"/>
    </source>
</evidence>
<dbReference type="InterPro" id="IPR029052">
    <property type="entry name" value="Metallo-depent_PP-like"/>
</dbReference>
<dbReference type="GO" id="GO:0046872">
    <property type="term" value="F:metal ion binding"/>
    <property type="evidence" value="ECO:0007669"/>
    <property type="project" value="UniProtKB-KW"/>
</dbReference>
<dbReference type="RefSeq" id="WP_038281233.1">
    <property type="nucleotide sequence ID" value="NZ_JPME01000014.1"/>
</dbReference>
<evidence type="ECO:0000256" key="1">
    <source>
        <dbReference type="ARBA" id="ARBA00008950"/>
    </source>
</evidence>
<dbReference type="SUPFAM" id="SSF56300">
    <property type="entry name" value="Metallo-dependent phosphatases"/>
    <property type="match status" value="1"/>
</dbReference>
<comment type="cofactor">
    <cofactor evidence="2">
        <name>a divalent metal cation</name>
        <dbReference type="ChEBI" id="CHEBI:60240"/>
    </cofactor>
</comment>
<dbReference type="AlphaFoldDB" id="A0A084JLL4"/>
<name>A0A084JLL4_9FIRM</name>
<dbReference type="InterPro" id="IPR000979">
    <property type="entry name" value="Phosphodiesterase_MJ0936/Vps29"/>
</dbReference>
<accession>A0A084JLL4</accession>
<comment type="similarity">
    <text evidence="1 2">Belongs to the metallophosphoesterase superfamily. YfcE family.</text>
</comment>
<sequence>MKILIVSDTHRKDESLHKIIAETESLDMLIHLGDSEGSEDKIAGWIPAGCELQMVLGNNDFFSDLDREREVVIGKYRVLLTHGHYYNVSLGVERLEQEAADRGLDIAMYGHTHRPFYEVHNGITILNPGSLSYPRQEGRKPSYMIMEIDEQGEAHFTLKFLEK</sequence>
<evidence type="ECO:0000259" key="3">
    <source>
        <dbReference type="Pfam" id="PF12850"/>
    </source>
</evidence>
<dbReference type="Proteomes" id="UP000028525">
    <property type="component" value="Unassembled WGS sequence"/>
</dbReference>
<comment type="caution">
    <text evidence="4">The sequence shown here is derived from an EMBL/GenBank/DDBJ whole genome shotgun (WGS) entry which is preliminary data.</text>
</comment>
<dbReference type="Pfam" id="PF12850">
    <property type="entry name" value="Metallophos_2"/>
    <property type="match status" value="1"/>
</dbReference>
<gene>
    <name evidence="4" type="ORF">IO98_11975</name>
</gene>
<evidence type="ECO:0000313" key="4">
    <source>
        <dbReference type="EMBL" id="KEZ89848.1"/>
    </source>
</evidence>
<organism evidence="4 5">
    <name type="scientific">Lacrimispora celerecrescens</name>
    <dbReference type="NCBI Taxonomy" id="29354"/>
    <lineage>
        <taxon>Bacteria</taxon>
        <taxon>Bacillati</taxon>
        <taxon>Bacillota</taxon>
        <taxon>Clostridia</taxon>
        <taxon>Lachnospirales</taxon>
        <taxon>Lachnospiraceae</taxon>
        <taxon>Lacrimispora</taxon>
    </lineage>
</organism>
<dbReference type="NCBIfam" id="TIGR00040">
    <property type="entry name" value="yfcE"/>
    <property type="match status" value="1"/>
</dbReference>
<evidence type="ECO:0000313" key="5">
    <source>
        <dbReference type="Proteomes" id="UP000028525"/>
    </source>
</evidence>
<dbReference type="EC" id="3.1.4.-" evidence="2"/>
<dbReference type="GO" id="GO:0016787">
    <property type="term" value="F:hydrolase activity"/>
    <property type="evidence" value="ECO:0007669"/>
    <property type="project" value="UniProtKB-UniRule"/>
</dbReference>
<protein>
    <recommendedName>
        <fullName evidence="2">Phosphoesterase</fullName>
        <ecNumber evidence="2">3.1.4.-</ecNumber>
    </recommendedName>
</protein>
<dbReference type="PANTHER" id="PTHR11124">
    <property type="entry name" value="VACUOLAR SORTING PROTEIN VPS29"/>
    <property type="match status" value="1"/>
</dbReference>
<proteinExistence type="inferred from homology"/>
<keyword evidence="2" id="KW-0479">Metal-binding</keyword>
<feature type="domain" description="Calcineurin-like phosphoesterase" evidence="3">
    <location>
        <begin position="1"/>
        <end position="150"/>
    </location>
</feature>
<reference evidence="4 5" key="1">
    <citation type="submission" date="2014-07" db="EMBL/GenBank/DDBJ databases">
        <title>Draft genome of Clostridium celerecrescens 152B isolated from sediments associated with methane hydrate from Krishna Godavari basin.</title>
        <authorList>
            <person name="Honkalas V.S."/>
            <person name="Dabir A.P."/>
            <person name="Arora P."/>
            <person name="Dhakephalkar P.K."/>
        </authorList>
    </citation>
    <scope>NUCLEOTIDE SEQUENCE [LARGE SCALE GENOMIC DNA]</scope>
    <source>
        <strain evidence="4 5">152B</strain>
    </source>
</reference>